<dbReference type="Gene3D" id="3.30.1200.10">
    <property type="entry name" value="YggU-like"/>
    <property type="match status" value="1"/>
</dbReference>
<dbReference type="InterPro" id="IPR003746">
    <property type="entry name" value="DUF167"/>
</dbReference>
<comment type="caution">
    <text evidence="3">The sequence shown here is derived from an EMBL/GenBank/DDBJ whole genome shotgun (WGS) entry which is preliminary data.</text>
</comment>
<accession>A0AAW2I7W4</accession>
<dbReference type="SMART" id="SM01152">
    <property type="entry name" value="DUF167"/>
    <property type="match status" value="1"/>
</dbReference>
<gene>
    <name evidence="3" type="ORF">PYX00_000289</name>
</gene>
<reference evidence="3" key="1">
    <citation type="journal article" date="2024" name="Gigascience">
        <title>Chromosome-level genome of the poultry shaft louse Menopon gallinae provides insight into the host-switching and adaptive evolution of parasitic lice.</title>
        <authorList>
            <person name="Xu Y."/>
            <person name="Ma L."/>
            <person name="Liu S."/>
            <person name="Liang Y."/>
            <person name="Liu Q."/>
            <person name="He Z."/>
            <person name="Tian L."/>
            <person name="Duan Y."/>
            <person name="Cai W."/>
            <person name="Li H."/>
            <person name="Song F."/>
        </authorList>
    </citation>
    <scope>NUCLEOTIDE SEQUENCE</scope>
    <source>
        <strain evidence="3">Cailab_2023a</strain>
    </source>
</reference>
<dbReference type="PANTHER" id="PTHR13420">
    <property type="entry name" value="UPF0235 PROTEIN C15ORF40"/>
    <property type="match status" value="1"/>
</dbReference>
<proteinExistence type="inferred from homology"/>
<protein>
    <submittedName>
        <fullName evidence="3">Uncharacterized protein</fullName>
    </submittedName>
</protein>
<name>A0AAW2I7W4_9NEOP</name>
<evidence type="ECO:0000313" key="3">
    <source>
        <dbReference type="EMBL" id="KAL0278472.1"/>
    </source>
</evidence>
<dbReference type="EMBL" id="JARGDH010000001">
    <property type="protein sequence ID" value="KAL0278472.1"/>
    <property type="molecule type" value="Genomic_DNA"/>
</dbReference>
<dbReference type="GO" id="GO:0005737">
    <property type="term" value="C:cytoplasm"/>
    <property type="evidence" value="ECO:0007669"/>
    <property type="project" value="TreeGrafter"/>
</dbReference>
<dbReference type="HAMAP" id="MF_00634">
    <property type="entry name" value="UPF0235"/>
    <property type="match status" value="1"/>
</dbReference>
<dbReference type="Pfam" id="PF02594">
    <property type="entry name" value="DUF167"/>
    <property type="match status" value="1"/>
</dbReference>
<evidence type="ECO:0000256" key="1">
    <source>
        <dbReference type="ARBA" id="ARBA00010364"/>
    </source>
</evidence>
<dbReference type="InterPro" id="IPR036591">
    <property type="entry name" value="YggU-like_sf"/>
</dbReference>
<evidence type="ECO:0000256" key="2">
    <source>
        <dbReference type="SAM" id="MobiDB-lite"/>
    </source>
</evidence>
<dbReference type="AlphaFoldDB" id="A0AAW2I7W4"/>
<comment type="similarity">
    <text evidence="1">Belongs to the UPF0235 family.</text>
</comment>
<organism evidence="3">
    <name type="scientific">Menopon gallinae</name>
    <name type="common">poultry shaft louse</name>
    <dbReference type="NCBI Taxonomy" id="328185"/>
    <lineage>
        <taxon>Eukaryota</taxon>
        <taxon>Metazoa</taxon>
        <taxon>Ecdysozoa</taxon>
        <taxon>Arthropoda</taxon>
        <taxon>Hexapoda</taxon>
        <taxon>Insecta</taxon>
        <taxon>Pterygota</taxon>
        <taxon>Neoptera</taxon>
        <taxon>Paraneoptera</taxon>
        <taxon>Psocodea</taxon>
        <taxon>Troctomorpha</taxon>
        <taxon>Phthiraptera</taxon>
        <taxon>Amblycera</taxon>
        <taxon>Menoponidae</taxon>
        <taxon>Menopon</taxon>
    </lineage>
</organism>
<feature type="region of interest" description="Disordered" evidence="2">
    <location>
        <begin position="1"/>
        <end position="28"/>
    </location>
</feature>
<dbReference type="PANTHER" id="PTHR13420:SF7">
    <property type="entry name" value="UPF0235 PROTEIN C15ORF40"/>
    <property type="match status" value="1"/>
</dbReference>
<feature type="compositionally biased region" description="Basic and acidic residues" evidence="2">
    <location>
        <begin position="1"/>
        <end position="11"/>
    </location>
</feature>
<dbReference type="NCBIfam" id="TIGR00251">
    <property type="entry name" value="DUF167 family protein"/>
    <property type="match status" value="1"/>
</dbReference>
<dbReference type="SUPFAM" id="SSF69786">
    <property type="entry name" value="YggU-like"/>
    <property type="match status" value="1"/>
</dbReference>
<sequence length="123" mass="13179">MSKSKKGEKMPVAENEAEPIPTGPVQTNKDGDVVIRILAKPGAKSNGITDISDDGVGVQIAGKAVDGEANSELLKYLTSVLNVKKNEISLNTGFKSRQKTVLINKRECTVDSIISKLRDEIGK</sequence>